<dbReference type="PROSITE" id="PS51318">
    <property type="entry name" value="TAT"/>
    <property type="match status" value="1"/>
</dbReference>
<accession>A0A0D1EBZ8</accession>
<feature type="coiled-coil region" evidence="4">
    <location>
        <begin position="104"/>
        <end position="131"/>
    </location>
</feature>
<dbReference type="EC" id="1.1.1.-" evidence="5"/>
<protein>
    <submittedName>
        <fullName evidence="5">Putative short-chain type dehydrogenase/reductase</fullName>
        <ecNumber evidence="5">1.1.1.-</ecNumber>
    </submittedName>
</protein>
<name>A0A0D1EBZ8_9RHOB</name>
<evidence type="ECO:0000313" key="6">
    <source>
        <dbReference type="Proteomes" id="UP000032232"/>
    </source>
</evidence>
<keyword evidence="2 5" id="KW-0560">Oxidoreductase</keyword>
<dbReference type="RefSeq" id="WP_052501081.1">
    <property type="nucleotide sequence ID" value="NZ_FZPF01000020.1"/>
</dbReference>
<dbReference type="PANTHER" id="PTHR24321:SF8">
    <property type="entry name" value="ESTRADIOL 17-BETA-DEHYDROGENASE 8-RELATED"/>
    <property type="match status" value="1"/>
</dbReference>
<dbReference type="CDD" id="cd05233">
    <property type="entry name" value="SDR_c"/>
    <property type="match status" value="1"/>
</dbReference>
<evidence type="ECO:0000256" key="1">
    <source>
        <dbReference type="ARBA" id="ARBA00006484"/>
    </source>
</evidence>
<dbReference type="PROSITE" id="PS00061">
    <property type="entry name" value="ADH_SHORT"/>
    <property type="match status" value="1"/>
</dbReference>
<dbReference type="InterPro" id="IPR020904">
    <property type="entry name" value="Sc_DH/Rdtase_CS"/>
</dbReference>
<dbReference type="InterPro" id="IPR006311">
    <property type="entry name" value="TAT_signal"/>
</dbReference>
<dbReference type="GO" id="GO:0016491">
    <property type="term" value="F:oxidoreductase activity"/>
    <property type="evidence" value="ECO:0007669"/>
    <property type="project" value="UniProtKB-KW"/>
</dbReference>
<dbReference type="PRINTS" id="PR00081">
    <property type="entry name" value="GDHRDH"/>
</dbReference>
<evidence type="ECO:0000256" key="2">
    <source>
        <dbReference type="ARBA" id="ARBA00023002"/>
    </source>
</evidence>
<gene>
    <name evidence="5" type="ORF">jaqu_38910</name>
</gene>
<evidence type="ECO:0000313" key="5">
    <source>
        <dbReference type="EMBL" id="KIT14396.1"/>
    </source>
</evidence>
<keyword evidence="4" id="KW-0175">Coiled coil</keyword>
<dbReference type="InterPro" id="IPR036291">
    <property type="entry name" value="NAD(P)-bd_dom_sf"/>
</dbReference>
<dbReference type="Gene3D" id="3.40.50.720">
    <property type="entry name" value="NAD(P)-binding Rossmann-like Domain"/>
    <property type="match status" value="1"/>
</dbReference>
<organism evidence="5 6">
    <name type="scientific">Jannaschia aquimarina</name>
    <dbReference type="NCBI Taxonomy" id="935700"/>
    <lineage>
        <taxon>Bacteria</taxon>
        <taxon>Pseudomonadati</taxon>
        <taxon>Pseudomonadota</taxon>
        <taxon>Alphaproteobacteria</taxon>
        <taxon>Rhodobacterales</taxon>
        <taxon>Roseobacteraceae</taxon>
        <taxon>Jannaschia</taxon>
    </lineage>
</organism>
<dbReference type="FunFam" id="3.40.50.720:FF:000084">
    <property type="entry name" value="Short-chain dehydrogenase reductase"/>
    <property type="match status" value="1"/>
</dbReference>
<dbReference type="EMBL" id="JYFE01000077">
    <property type="protein sequence ID" value="KIT14396.1"/>
    <property type="molecule type" value="Genomic_DNA"/>
</dbReference>
<dbReference type="SUPFAM" id="SSF51735">
    <property type="entry name" value="NAD(P)-binding Rossmann-fold domains"/>
    <property type="match status" value="1"/>
</dbReference>
<proteinExistence type="inferred from homology"/>
<dbReference type="Proteomes" id="UP000032232">
    <property type="component" value="Unassembled WGS sequence"/>
</dbReference>
<dbReference type="Pfam" id="PF00106">
    <property type="entry name" value="adh_short"/>
    <property type="match status" value="1"/>
</dbReference>
<evidence type="ECO:0000256" key="4">
    <source>
        <dbReference type="SAM" id="Coils"/>
    </source>
</evidence>
<dbReference type="PANTHER" id="PTHR24321">
    <property type="entry name" value="DEHYDROGENASES, SHORT CHAIN"/>
    <property type="match status" value="1"/>
</dbReference>
<comment type="caution">
    <text evidence="5">The sequence shown here is derived from an EMBL/GenBank/DDBJ whole genome shotgun (WGS) entry which is preliminary data.</text>
</comment>
<dbReference type="OrthoDB" id="9810935at2"/>
<dbReference type="PATRIC" id="fig|935700.4.peg.4009"/>
<keyword evidence="6" id="KW-1185">Reference proteome</keyword>
<dbReference type="STRING" id="935700.jaqu_38910"/>
<dbReference type="PRINTS" id="PR00080">
    <property type="entry name" value="SDRFAMILY"/>
</dbReference>
<dbReference type="AlphaFoldDB" id="A0A0D1EBZ8"/>
<reference evidence="5 6" key="1">
    <citation type="submission" date="2015-02" db="EMBL/GenBank/DDBJ databases">
        <title>Genome Sequence of Jannaschia aquimarina DSM28248, a member of the Roseobacter clade.</title>
        <authorList>
            <person name="Voget S."/>
            <person name="Daniel R."/>
        </authorList>
    </citation>
    <scope>NUCLEOTIDE SEQUENCE [LARGE SCALE GENOMIC DNA]</scope>
    <source>
        <strain evidence="5 6">GSW-M26</strain>
    </source>
</reference>
<sequence length="327" mass="33199">MTHDTETDTDRPADPTRRAALGGTLGAAAAAAAVTMGARGASAQEAAGQGSLVGKTAFVTGGARGIGLASAEAMAREGANIVLFDIASGSLPNVDYPLPSEGDLAAAQARIEELGAECMTYQGDVRSLEDQQAAMQQTVDRFGSLDIVLANAGVGHAGAIGSVTAEEFSTLYETNVGGYLKTTQAAVPHLRDAGGGRIIYVSSGLARTGNDIFGIYGGTKWAVNGLAKSAALAYGRDGIMCNVVAPGLVRTPFADNAAVLAQMMPGTENPTFDAVSEMIAQSTPIGIGHLEPEEVAASVMFFTTDATKNMTGEVLDVSYGSAATSVA</sequence>
<dbReference type="InterPro" id="IPR002347">
    <property type="entry name" value="SDR_fam"/>
</dbReference>
<evidence type="ECO:0000256" key="3">
    <source>
        <dbReference type="RuleBase" id="RU000363"/>
    </source>
</evidence>
<comment type="similarity">
    <text evidence="1 3">Belongs to the short-chain dehydrogenases/reductases (SDR) family.</text>
</comment>